<sequence length="149" mass="15724">MRILETLRPAAESQPAGVVPAGAVEPAGAEPAGAEYAAAEPVAVSEPVVAGLLLTLNLRRKSKDKCKPKGQSQPIDYCTLIDIDAANFHSQPLTRSKCKREGGISLSPTAAKKMKNDKVVYKGSTSRKPSADENQSISQMNPAELAILV</sequence>
<feature type="region of interest" description="Disordered" evidence="1">
    <location>
        <begin position="115"/>
        <end position="141"/>
    </location>
</feature>
<proteinExistence type="predicted"/>
<dbReference type="AlphaFoldDB" id="A0AAN9F9L8"/>
<feature type="region of interest" description="Disordered" evidence="1">
    <location>
        <begin position="1"/>
        <end position="22"/>
    </location>
</feature>
<feature type="compositionally biased region" description="Polar residues" evidence="1">
    <location>
        <begin position="123"/>
        <end position="141"/>
    </location>
</feature>
<reference evidence="2 3" key="1">
    <citation type="submission" date="2024-01" db="EMBL/GenBank/DDBJ databases">
        <title>The genomes of 5 underutilized Papilionoideae crops provide insights into root nodulation and disease resistanc.</title>
        <authorList>
            <person name="Yuan L."/>
        </authorList>
    </citation>
    <scope>NUCLEOTIDE SEQUENCE [LARGE SCALE GENOMIC DNA]</scope>
    <source>
        <strain evidence="2">ZHUSHIDOU_FW_LH</strain>
        <tissue evidence="2">Leaf</tissue>
    </source>
</reference>
<dbReference type="Proteomes" id="UP001372338">
    <property type="component" value="Unassembled WGS sequence"/>
</dbReference>
<evidence type="ECO:0000313" key="2">
    <source>
        <dbReference type="EMBL" id="KAK7267723.1"/>
    </source>
</evidence>
<protein>
    <submittedName>
        <fullName evidence="2">Uncharacterized protein</fullName>
    </submittedName>
</protein>
<organism evidence="2 3">
    <name type="scientific">Crotalaria pallida</name>
    <name type="common">Smooth rattlebox</name>
    <name type="synonym">Crotalaria striata</name>
    <dbReference type="NCBI Taxonomy" id="3830"/>
    <lineage>
        <taxon>Eukaryota</taxon>
        <taxon>Viridiplantae</taxon>
        <taxon>Streptophyta</taxon>
        <taxon>Embryophyta</taxon>
        <taxon>Tracheophyta</taxon>
        <taxon>Spermatophyta</taxon>
        <taxon>Magnoliopsida</taxon>
        <taxon>eudicotyledons</taxon>
        <taxon>Gunneridae</taxon>
        <taxon>Pentapetalae</taxon>
        <taxon>rosids</taxon>
        <taxon>fabids</taxon>
        <taxon>Fabales</taxon>
        <taxon>Fabaceae</taxon>
        <taxon>Papilionoideae</taxon>
        <taxon>50 kb inversion clade</taxon>
        <taxon>genistoids sensu lato</taxon>
        <taxon>core genistoids</taxon>
        <taxon>Crotalarieae</taxon>
        <taxon>Crotalaria</taxon>
    </lineage>
</organism>
<comment type="caution">
    <text evidence="2">The sequence shown here is derived from an EMBL/GenBank/DDBJ whole genome shotgun (WGS) entry which is preliminary data.</text>
</comment>
<dbReference type="EMBL" id="JAYWIO010000004">
    <property type="protein sequence ID" value="KAK7267723.1"/>
    <property type="molecule type" value="Genomic_DNA"/>
</dbReference>
<evidence type="ECO:0000313" key="3">
    <source>
        <dbReference type="Proteomes" id="UP001372338"/>
    </source>
</evidence>
<name>A0AAN9F9L8_CROPI</name>
<keyword evidence="3" id="KW-1185">Reference proteome</keyword>
<accession>A0AAN9F9L8</accession>
<evidence type="ECO:0000256" key="1">
    <source>
        <dbReference type="SAM" id="MobiDB-lite"/>
    </source>
</evidence>
<gene>
    <name evidence="2" type="ORF">RIF29_20401</name>
</gene>